<gene>
    <name evidence="2" type="ORF">GCM10009754_54500</name>
</gene>
<feature type="compositionally biased region" description="Low complexity" evidence="1">
    <location>
        <begin position="48"/>
        <end position="57"/>
    </location>
</feature>
<sequence>MRDDSASQQRPATGVAPLLFSNTESAEPDTAELTDRDTAAVRSPSFQAAPAPEAAAS</sequence>
<proteinExistence type="predicted"/>
<reference evidence="3" key="1">
    <citation type="journal article" date="2019" name="Int. J. Syst. Evol. Microbiol.">
        <title>The Global Catalogue of Microorganisms (GCM) 10K type strain sequencing project: providing services to taxonomists for standard genome sequencing and annotation.</title>
        <authorList>
            <consortium name="The Broad Institute Genomics Platform"/>
            <consortium name="The Broad Institute Genome Sequencing Center for Infectious Disease"/>
            <person name="Wu L."/>
            <person name="Ma J."/>
        </authorList>
    </citation>
    <scope>NUCLEOTIDE SEQUENCE [LARGE SCALE GENOMIC DNA]</scope>
    <source>
        <strain evidence="3">JCM 14545</strain>
    </source>
</reference>
<feature type="compositionally biased region" description="Polar residues" evidence="1">
    <location>
        <begin position="1"/>
        <end position="11"/>
    </location>
</feature>
<comment type="caution">
    <text evidence="2">The sequence shown here is derived from an EMBL/GenBank/DDBJ whole genome shotgun (WGS) entry which is preliminary data.</text>
</comment>
<dbReference type="EMBL" id="BAAANN010000023">
    <property type="protein sequence ID" value="GAA1972905.1"/>
    <property type="molecule type" value="Genomic_DNA"/>
</dbReference>
<feature type="region of interest" description="Disordered" evidence="1">
    <location>
        <begin position="1"/>
        <end position="57"/>
    </location>
</feature>
<evidence type="ECO:0000256" key="1">
    <source>
        <dbReference type="SAM" id="MobiDB-lite"/>
    </source>
</evidence>
<protein>
    <submittedName>
        <fullName evidence="2">Uncharacterized protein</fullName>
    </submittedName>
</protein>
<evidence type="ECO:0000313" key="2">
    <source>
        <dbReference type="EMBL" id="GAA1972905.1"/>
    </source>
</evidence>
<name>A0ABP5D5S6_9PSEU</name>
<dbReference type="Proteomes" id="UP001501116">
    <property type="component" value="Unassembled WGS sequence"/>
</dbReference>
<accession>A0ABP5D5S6</accession>
<organism evidence="2 3">
    <name type="scientific">Amycolatopsis minnesotensis</name>
    <dbReference type="NCBI Taxonomy" id="337894"/>
    <lineage>
        <taxon>Bacteria</taxon>
        <taxon>Bacillati</taxon>
        <taxon>Actinomycetota</taxon>
        <taxon>Actinomycetes</taxon>
        <taxon>Pseudonocardiales</taxon>
        <taxon>Pseudonocardiaceae</taxon>
        <taxon>Amycolatopsis</taxon>
    </lineage>
</organism>
<dbReference type="RefSeq" id="WP_344424751.1">
    <property type="nucleotide sequence ID" value="NZ_BAAANN010000023.1"/>
</dbReference>
<keyword evidence="3" id="KW-1185">Reference proteome</keyword>
<evidence type="ECO:0000313" key="3">
    <source>
        <dbReference type="Proteomes" id="UP001501116"/>
    </source>
</evidence>